<comment type="pathway">
    <text evidence="1">Secondary metabolite biosynthesis; terpenoid biosynthesis.</text>
</comment>
<accession>A0A6P9EJQ1</accession>
<dbReference type="KEGG" id="jre:109017682"/>
<reference evidence="11" key="1">
    <citation type="submission" date="2025-08" db="UniProtKB">
        <authorList>
            <consortium name="RefSeq"/>
        </authorList>
    </citation>
    <scope>IDENTIFICATION</scope>
    <source>
        <tissue evidence="11">Leaves</tissue>
    </source>
</reference>
<evidence type="ECO:0000256" key="7">
    <source>
        <dbReference type="ARBA" id="ARBA00058358"/>
    </source>
</evidence>
<dbReference type="InterPro" id="IPR000073">
    <property type="entry name" value="AB_hydrolase_1"/>
</dbReference>
<dbReference type="SUPFAM" id="SSF53474">
    <property type="entry name" value="alpha/beta-Hydrolases"/>
    <property type="match status" value="1"/>
</dbReference>
<dbReference type="Proteomes" id="UP000235220">
    <property type="component" value="Chromosome 8"/>
</dbReference>
<dbReference type="FunFam" id="3.40.50.1820:FF:000161">
    <property type="entry name" value="Epoxide hydrolase"/>
    <property type="match status" value="1"/>
</dbReference>
<evidence type="ECO:0000256" key="4">
    <source>
        <dbReference type="ARBA" id="ARBA00022801"/>
    </source>
</evidence>
<feature type="domain" description="AB hydrolase-1" evidence="9">
    <location>
        <begin position="25"/>
        <end position="132"/>
    </location>
</feature>
<evidence type="ECO:0000256" key="6">
    <source>
        <dbReference type="ARBA" id="ARBA00051067"/>
    </source>
</evidence>
<dbReference type="RefSeq" id="XP_035548655.1">
    <property type="nucleotide sequence ID" value="XM_035692762.1"/>
</dbReference>
<comment type="catalytic activity">
    <reaction evidence="8">
        <text>(24S)-24,25-epoxycucurbitadienol + H2O = (24R)-24,25-dihydroxycucurbitadienol</text>
        <dbReference type="Rhea" id="RHEA:81855"/>
        <dbReference type="ChEBI" id="CHEBI:15377"/>
        <dbReference type="ChEBI" id="CHEBI:229949"/>
        <dbReference type="ChEBI" id="CHEBI:229950"/>
    </reaction>
    <physiologicalReaction direction="left-to-right" evidence="8">
        <dbReference type="Rhea" id="RHEA:81856"/>
    </physiologicalReaction>
</comment>
<comment type="similarity">
    <text evidence="5">Belongs to the AB hydrolase superfamily. Epoxide hydrolase family.</text>
</comment>
<dbReference type="PRINTS" id="PR00111">
    <property type="entry name" value="ABHYDROLASE"/>
</dbReference>
<proteinExistence type="inferred from homology"/>
<dbReference type="PRINTS" id="PR00412">
    <property type="entry name" value="EPOXHYDRLASE"/>
</dbReference>
<name>A0A6P9EJQ1_JUGRE</name>
<dbReference type="InParanoid" id="A0A6P9EJQ1"/>
<sequence>MEKIEHTTVATNGINMHVASIGKGPVVLFLHGFPELWYSWRHQLLYLSSHGYRCIAPDLRGYGDTDAPPSHASYTSLHIVGDLVALLDQLGIDQVFLVGHDWGAMMAWYFCLFRPDRIKALINLSVPFFPRNPAFDLVDGFRALFGDDYYVCRFQEHGEAEEDFACVDTARLMKKFFSIFGPNPLMIPKEVGVRGLATPDALPSWLSEEDINYYATKFKQTGFTGGLNYYRAIHLNWELTAPWTGSQVKVPAKFIVGDQDIVYNIPGVKDYISGGGFKKDVPCLQDVVVIKGAFHFINQEKADEISAHIYEFINKYRVCEKVFSGRGL</sequence>
<protein>
    <recommendedName>
        <fullName evidence="3">soluble epoxide hydrolase</fullName>
        <ecNumber evidence="3">3.3.2.10</ecNumber>
    </recommendedName>
</protein>
<dbReference type="GeneID" id="109017682"/>
<dbReference type="GO" id="GO:0016787">
    <property type="term" value="F:hydrolase activity"/>
    <property type="evidence" value="ECO:0000318"/>
    <property type="project" value="GO_Central"/>
</dbReference>
<dbReference type="EC" id="3.3.2.10" evidence="3"/>
<gene>
    <name evidence="11" type="primary">LOC109017682</name>
</gene>
<comment type="catalytic activity">
    <reaction evidence="6">
        <text>an epoxide + H2O = an ethanediol</text>
        <dbReference type="Rhea" id="RHEA:19037"/>
        <dbReference type="ChEBI" id="CHEBI:15377"/>
        <dbReference type="ChEBI" id="CHEBI:32955"/>
        <dbReference type="ChEBI" id="CHEBI:140594"/>
        <dbReference type="EC" id="3.3.2.10"/>
    </reaction>
    <physiologicalReaction direction="left-to-right" evidence="6">
        <dbReference type="Rhea" id="RHEA:19038"/>
    </physiologicalReaction>
</comment>
<dbReference type="Pfam" id="PF00561">
    <property type="entry name" value="Abhydrolase_1"/>
    <property type="match status" value="1"/>
</dbReference>
<dbReference type="AlphaFoldDB" id="A0A6P9EJQ1"/>
<comment type="subunit">
    <text evidence="2">Homodimer.</text>
</comment>
<evidence type="ECO:0000313" key="11">
    <source>
        <dbReference type="RefSeq" id="XP_035548655.1"/>
    </source>
</evidence>
<evidence type="ECO:0000256" key="8">
    <source>
        <dbReference type="ARBA" id="ARBA00093212"/>
    </source>
</evidence>
<dbReference type="InterPro" id="IPR000639">
    <property type="entry name" value="Epox_hydrolase-like"/>
</dbReference>
<dbReference type="PANTHER" id="PTHR43329">
    <property type="entry name" value="EPOXIDE HYDROLASE"/>
    <property type="match status" value="1"/>
</dbReference>
<organism evidence="10 11">
    <name type="scientific">Juglans regia</name>
    <name type="common">English walnut</name>
    <dbReference type="NCBI Taxonomy" id="51240"/>
    <lineage>
        <taxon>Eukaryota</taxon>
        <taxon>Viridiplantae</taxon>
        <taxon>Streptophyta</taxon>
        <taxon>Embryophyta</taxon>
        <taxon>Tracheophyta</taxon>
        <taxon>Spermatophyta</taxon>
        <taxon>Magnoliopsida</taxon>
        <taxon>eudicotyledons</taxon>
        <taxon>Gunneridae</taxon>
        <taxon>Pentapetalae</taxon>
        <taxon>rosids</taxon>
        <taxon>fabids</taxon>
        <taxon>Fagales</taxon>
        <taxon>Juglandaceae</taxon>
        <taxon>Juglans</taxon>
    </lineage>
</organism>
<dbReference type="GO" id="GO:0004301">
    <property type="term" value="F:epoxide hydrolase activity"/>
    <property type="evidence" value="ECO:0007669"/>
    <property type="project" value="UniProtKB-EC"/>
</dbReference>
<evidence type="ECO:0000259" key="9">
    <source>
        <dbReference type="Pfam" id="PF00561"/>
    </source>
</evidence>
<evidence type="ECO:0000256" key="3">
    <source>
        <dbReference type="ARBA" id="ARBA00013006"/>
    </source>
</evidence>
<evidence type="ECO:0000313" key="10">
    <source>
        <dbReference type="Proteomes" id="UP000235220"/>
    </source>
</evidence>
<dbReference type="InterPro" id="IPR029058">
    <property type="entry name" value="AB_hydrolase_fold"/>
</dbReference>
<dbReference type="OrthoDB" id="7130006at2759"/>
<keyword evidence="10" id="KW-1185">Reference proteome</keyword>
<comment type="function">
    <text evidence="7">Epoxide hydrolase involved in the biosynthesis of cucurbitacin and mogroside tetracyclic triterpene natural products (e.g. siamenoside I and mogrosides IV, V and VI). Cucurbitacins have cytotoxic properties and exhibit deterrent taste as a defense barrier against herbivores. Mogrosides are nonsugar highly oxygenated compounds used as high-intensity zero-calorie sweeteners; they also possess pharmacological properties such as regulating immunity, lowering blood sugar and lipid levels, protecting the liver, and acting as antioxidants and antitumor agents. Catalyzes the hydrolysis of aromatic epoxide-containing substrates, such as the conversion of 24,25-epoxycucurbitadienol to 24,25-dihydroxycucurbitadienol.</text>
</comment>
<evidence type="ECO:0000256" key="1">
    <source>
        <dbReference type="ARBA" id="ARBA00004721"/>
    </source>
</evidence>
<keyword evidence="4" id="KW-0378">Hydrolase</keyword>
<evidence type="ECO:0000256" key="2">
    <source>
        <dbReference type="ARBA" id="ARBA00011738"/>
    </source>
</evidence>
<dbReference type="Gene3D" id="3.40.50.1820">
    <property type="entry name" value="alpha/beta hydrolase"/>
    <property type="match status" value="1"/>
</dbReference>
<evidence type="ECO:0000256" key="5">
    <source>
        <dbReference type="ARBA" id="ARBA00038334"/>
    </source>
</evidence>